<evidence type="ECO:0000256" key="2">
    <source>
        <dbReference type="ARBA" id="ARBA00022980"/>
    </source>
</evidence>
<dbReference type="GO" id="GO:0006412">
    <property type="term" value="P:translation"/>
    <property type="evidence" value="ECO:0007669"/>
    <property type="project" value="InterPro"/>
</dbReference>
<evidence type="ECO:0000313" key="7">
    <source>
        <dbReference type="Proteomes" id="UP000189911"/>
    </source>
</evidence>
<dbReference type="GO" id="GO:0003735">
    <property type="term" value="F:structural constituent of ribosome"/>
    <property type="evidence" value="ECO:0007669"/>
    <property type="project" value="InterPro"/>
</dbReference>
<dbReference type="InterPro" id="IPR030878">
    <property type="entry name" value="Ribosomal_uL15"/>
</dbReference>
<sequence>MLLTRPSRLIQDAQNSLRRLAAFQCRQISILSQLQPSQGSTKTYKRLGRGPSSGKGKTSARGQKGQKARGKVKSWFEGGQTPIYKLFPKIGFTNVTSLELNELNLDRIMWFQRKGRLNLGPNEVLDMKKMKDLGLVTGSIKDGIKILGDGKEYFNIPLKVEATRASQGAIQAIEKAGGEFTARYFNKLGLRAHLSPKWFLENRGRIPLQARPVKRKDIDYYSNPAKSGYLVKENHTLLQQIQEAKSGGRDNLARKSAKKTALELQLETVQTVQDSQPIQATPSRLIALDSLKN</sequence>
<dbReference type="InterPro" id="IPR036227">
    <property type="entry name" value="Ribosomal_uL15/eL18_sf"/>
</dbReference>
<evidence type="ECO:0000256" key="3">
    <source>
        <dbReference type="ARBA" id="ARBA00023274"/>
    </source>
</evidence>
<gene>
    <name evidence="6" type="ORF">LANO_0A04764G</name>
</gene>
<dbReference type="PANTHER" id="PTHR12934:SF11">
    <property type="entry name" value="LARGE RIBOSOMAL SUBUNIT PROTEIN UL15M"/>
    <property type="match status" value="1"/>
</dbReference>
<dbReference type="InterPro" id="IPR021131">
    <property type="entry name" value="Ribosomal_uL15/eL18"/>
</dbReference>
<dbReference type="Proteomes" id="UP000189911">
    <property type="component" value="Chromosome A"/>
</dbReference>
<dbReference type="Gene3D" id="3.100.10.10">
    <property type="match status" value="1"/>
</dbReference>
<dbReference type="GO" id="GO:0005762">
    <property type="term" value="C:mitochondrial large ribosomal subunit"/>
    <property type="evidence" value="ECO:0007669"/>
    <property type="project" value="TreeGrafter"/>
</dbReference>
<organism evidence="6 7">
    <name type="scientific">Lachancea nothofagi CBS 11611</name>
    <dbReference type="NCBI Taxonomy" id="1266666"/>
    <lineage>
        <taxon>Eukaryota</taxon>
        <taxon>Fungi</taxon>
        <taxon>Dikarya</taxon>
        <taxon>Ascomycota</taxon>
        <taxon>Saccharomycotina</taxon>
        <taxon>Saccharomycetes</taxon>
        <taxon>Saccharomycetales</taxon>
        <taxon>Saccharomycetaceae</taxon>
        <taxon>Lachancea</taxon>
    </lineage>
</organism>
<feature type="region of interest" description="Disordered" evidence="4">
    <location>
        <begin position="37"/>
        <end position="71"/>
    </location>
</feature>
<dbReference type="PANTHER" id="PTHR12934">
    <property type="entry name" value="50S RIBOSOMAL PROTEIN L15"/>
    <property type="match status" value="1"/>
</dbReference>
<proteinExistence type="inferred from homology"/>
<keyword evidence="3" id="KW-0687">Ribonucleoprotein</keyword>
<keyword evidence="7" id="KW-1185">Reference proteome</keyword>
<evidence type="ECO:0000256" key="1">
    <source>
        <dbReference type="ARBA" id="ARBA00007320"/>
    </source>
</evidence>
<dbReference type="Pfam" id="PF00828">
    <property type="entry name" value="Ribosomal_L27A"/>
    <property type="match status" value="1"/>
</dbReference>
<dbReference type="FunFam" id="3.100.10.10:FF:000017">
    <property type="entry name" value="Mrpl10p"/>
    <property type="match status" value="1"/>
</dbReference>
<dbReference type="OrthoDB" id="361383at2759"/>
<evidence type="ECO:0000313" key="6">
    <source>
        <dbReference type="EMBL" id="SCU79007.1"/>
    </source>
</evidence>
<accession>A0A1G4IQG0</accession>
<keyword evidence="2" id="KW-0689">Ribosomal protein</keyword>
<dbReference type="InterPro" id="IPR005749">
    <property type="entry name" value="Ribosomal_uL15_bac-type"/>
</dbReference>
<name>A0A1G4IQG0_9SACH</name>
<dbReference type="NCBIfam" id="TIGR01071">
    <property type="entry name" value="rplO_bact"/>
    <property type="match status" value="1"/>
</dbReference>
<protein>
    <submittedName>
        <fullName evidence="6">LANO_0A04764g1_1</fullName>
    </submittedName>
</protein>
<comment type="similarity">
    <text evidence="1">Belongs to the universal ribosomal protein uL15 family.</text>
</comment>
<dbReference type="AlphaFoldDB" id="A0A1G4IQG0"/>
<dbReference type="EMBL" id="LT598449">
    <property type="protein sequence ID" value="SCU79007.1"/>
    <property type="molecule type" value="Genomic_DNA"/>
</dbReference>
<dbReference type="SUPFAM" id="SSF52080">
    <property type="entry name" value="Ribosomal proteins L15p and L18e"/>
    <property type="match status" value="1"/>
</dbReference>
<evidence type="ECO:0000256" key="4">
    <source>
        <dbReference type="SAM" id="MobiDB-lite"/>
    </source>
</evidence>
<reference evidence="7" key="1">
    <citation type="submission" date="2016-03" db="EMBL/GenBank/DDBJ databases">
        <authorList>
            <person name="Devillers Hugo."/>
        </authorList>
    </citation>
    <scope>NUCLEOTIDE SEQUENCE [LARGE SCALE GENOMIC DNA]</scope>
</reference>
<dbReference type="HAMAP" id="MF_01341">
    <property type="entry name" value="Ribosomal_uL15"/>
    <property type="match status" value="1"/>
</dbReference>
<evidence type="ECO:0000259" key="5">
    <source>
        <dbReference type="Pfam" id="PF00828"/>
    </source>
</evidence>
<feature type="domain" description="Large ribosomal subunit protein uL15/eL18" evidence="5">
    <location>
        <begin position="102"/>
        <end position="181"/>
    </location>
</feature>